<dbReference type="InterPro" id="IPR003968">
    <property type="entry name" value="K_chnl_volt-dep_Kv"/>
</dbReference>
<evidence type="ECO:0000256" key="1">
    <source>
        <dbReference type="ARBA" id="ARBA00004141"/>
    </source>
</evidence>
<evidence type="ECO:0000259" key="15">
    <source>
        <dbReference type="SMART" id="SM00225"/>
    </source>
</evidence>
<protein>
    <recommendedName>
        <fullName evidence="15">BTB domain-containing protein</fullName>
    </recommendedName>
</protein>
<organism evidence="16">
    <name type="scientific">Oppiella nova</name>
    <dbReference type="NCBI Taxonomy" id="334625"/>
    <lineage>
        <taxon>Eukaryota</taxon>
        <taxon>Metazoa</taxon>
        <taxon>Ecdysozoa</taxon>
        <taxon>Arthropoda</taxon>
        <taxon>Chelicerata</taxon>
        <taxon>Arachnida</taxon>
        <taxon>Acari</taxon>
        <taxon>Acariformes</taxon>
        <taxon>Sarcoptiformes</taxon>
        <taxon>Oribatida</taxon>
        <taxon>Brachypylina</taxon>
        <taxon>Oppioidea</taxon>
        <taxon>Oppiidae</taxon>
        <taxon>Oppiella</taxon>
    </lineage>
</organism>
<feature type="transmembrane region" description="Helical" evidence="14">
    <location>
        <begin position="395"/>
        <end position="412"/>
    </location>
</feature>
<dbReference type="PANTHER" id="PTHR11537:SF254">
    <property type="entry name" value="POTASSIUM VOLTAGE-GATED CHANNEL PROTEIN SHAB"/>
    <property type="match status" value="1"/>
</dbReference>
<dbReference type="InterPro" id="IPR003971">
    <property type="entry name" value="K_chnl_volt-dep_Kv5/Kv9"/>
</dbReference>
<feature type="transmembrane region" description="Helical" evidence="14">
    <location>
        <begin position="221"/>
        <end position="242"/>
    </location>
</feature>
<keyword evidence="2" id="KW-0813">Transport</keyword>
<reference evidence="16" key="1">
    <citation type="submission" date="2020-11" db="EMBL/GenBank/DDBJ databases">
        <authorList>
            <person name="Tran Van P."/>
        </authorList>
    </citation>
    <scope>NUCLEOTIDE SEQUENCE</scope>
</reference>
<gene>
    <name evidence="16" type="ORF">ONB1V03_LOCUS12580</name>
</gene>
<keyword evidence="4" id="KW-0597">Phosphoprotein</keyword>
<evidence type="ECO:0000313" key="16">
    <source>
        <dbReference type="EMBL" id="CAD7655940.1"/>
    </source>
</evidence>
<dbReference type="InterPro" id="IPR028325">
    <property type="entry name" value="VG_K_chnl"/>
</dbReference>
<comment type="subcellular location">
    <subcellularLocation>
        <location evidence="1">Membrane</location>
        <topology evidence="1">Multi-pass membrane protein</topology>
    </subcellularLocation>
</comment>
<feature type="region of interest" description="Disordered" evidence="13">
    <location>
        <begin position="1"/>
        <end position="49"/>
    </location>
</feature>
<keyword evidence="7" id="KW-0851">Voltage-gated channel</keyword>
<dbReference type="Pfam" id="PF02214">
    <property type="entry name" value="BTB_2"/>
    <property type="match status" value="1"/>
</dbReference>
<dbReference type="GO" id="GO:0005251">
    <property type="term" value="F:delayed rectifier potassium channel activity"/>
    <property type="evidence" value="ECO:0007669"/>
    <property type="project" value="TreeGrafter"/>
</dbReference>
<evidence type="ECO:0000256" key="14">
    <source>
        <dbReference type="SAM" id="Phobius"/>
    </source>
</evidence>
<feature type="transmembrane region" description="Helical" evidence="14">
    <location>
        <begin position="363"/>
        <end position="383"/>
    </location>
</feature>
<keyword evidence="12" id="KW-0407">Ion channel</keyword>
<dbReference type="GO" id="GO:0001508">
    <property type="term" value="P:action potential"/>
    <property type="evidence" value="ECO:0007669"/>
    <property type="project" value="TreeGrafter"/>
</dbReference>
<dbReference type="InterPro" id="IPR011333">
    <property type="entry name" value="SKP1/BTB/POZ_sf"/>
</dbReference>
<sequence>MPGSEKSDTLELEVPPSYNASQAPQTQPSQQVWPPMQRNQSRSMTSLPPEPFMIMRSRALNRRVTLNIGGVRHEVLWRTLERLPHTRLGRLRDCNTHEAICELCDDYSLVDNEYFFDRHPRSFAAILNFYRTGKLHLVEEMCVMAFSDDLDYWGIDELYLESCCQHKYHQRKEHVFEEMRKEAESLRQRDEEDFGEGKCAHYQKFLWDLLEKPTSSFPARVLAVVSILFIILSTIALTLNTIEHFQDKDPITNLPEENHKLAMIEAVCITWFTLEYVLRFMSSPNKWKFFKGGLNIIDLLAILPYFVSLFLIESNKSSDQFQDVRRVVQIFRIMRILRILKLARHSTGLQSLGFTLKNSYKELGLLMLFLAIGIMIFSSLAYFAEKDEENTKFKSIPDTFWWASITMTTVGYGDIVPTTLFGKIVGSACCICGVLVIALPIPIIVNNFAEFYKNQMRREKALKRKEALERAKREGSIVSFHHVNLRDAFAKSMDLIDVLVDSGQTNAQQITHF</sequence>
<name>A0A7R9M9C0_9ACAR</name>
<keyword evidence="6" id="KW-0631">Potassium channel</keyword>
<dbReference type="InterPro" id="IPR005821">
    <property type="entry name" value="Ion_trans_dom"/>
</dbReference>
<dbReference type="InterPro" id="IPR000210">
    <property type="entry name" value="BTB/POZ_dom"/>
</dbReference>
<keyword evidence="3" id="KW-0633">Potassium transport</keyword>
<evidence type="ECO:0000256" key="13">
    <source>
        <dbReference type="SAM" id="MobiDB-lite"/>
    </source>
</evidence>
<evidence type="ECO:0000256" key="6">
    <source>
        <dbReference type="ARBA" id="ARBA00022826"/>
    </source>
</evidence>
<dbReference type="SUPFAM" id="SSF81324">
    <property type="entry name" value="Voltage-gated potassium channels"/>
    <property type="match status" value="1"/>
</dbReference>
<feature type="transmembrane region" description="Helical" evidence="14">
    <location>
        <begin position="262"/>
        <end position="281"/>
    </location>
</feature>
<dbReference type="Gene3D" id="3.30.710.10">
    <property type="entry name" value="Potassium Channel Kv1.1, Chain A"/>
    <property type="match status" value="1"/>
</dbReference>
<evidence type="ECO:0000256" key="9">
    <source>
        <dbReference type="ARBA" id="ARBA00022989"/>
    </source>
</evidence>
<evidence type="ECO:0000256" key="12">
    <source>
        <dbReference type="ARBA" id="ARBA00023303"/>
    </source>
</evidence>
<evidence type="ECO:0000256" key="5">
    <source>
        <dbReference type="ARBA" id="ARBA00022692"/>
    </source>
</evidence>
<dbReference type="InterPro" id="IPR003131">
    <property type="entry name" value="T1-type_BTB"/>
</dbReference>
<evidence type="ECO:0000256" key="3">
    <source>
        <dbReference type="ARBA" id="ARBA00022538"/>
    </source>
</evidence>
<proteinExistence type="predicted"/>
<feature type="compositionally biased region" description="Polar residues" evidence="13">
    <location>
        <begin position="37"/>
        <end position="46"/>
    </location>
</feature>
<dbReference type="PRINTS" id="PR01491">
    <property type="entry name" value="KVCHANNEL"/>
</dbReference>
<evidence type="ECO:0000256" key="10">
    <source>
        <dbReference type="ARBA" id="ARBA00023065"/>
    </source>
</evidence>
<dbReference type="FunFam" id="3.30.710.10:FF:000010">
    <property type="entry name" value="Potassium voltage-gated channel subfamily B member"/>
    <property type="match status" value="1"/>
</dbReference>
<evidence type="ECO:0000256" key="8">
    <source>
        <dbReference type="ARBA" id="ARBA00022958"/>
    </source>
</evidence>
<keyword evidence="17" id="KW-1185">Reference proteome</keyword>
<dbReference type="GO" id="GO:0008076">
    <property type="term" value="C:voltage-gated potassium channel complex"/>
    <property type="evidence" value="ECO:0007669"/>
    <property type="project" value="InterPro"/>
</dbReference>
<dbReference type="FunFam" id="1.20.120.350:FF:000018">
    <property type="entry name" value="Potassium voltage-gated channel subfamily B member"/>
    <property type="match status" value="1"/>
</dbReference>
<keyword evidence="10" id="KW-0406">Ion transport</keyword>
<accession>A0A7R9M9C0</accession>
<feature type="transmembrane region" description="Helical" evidence="14">
    <location>
        <begin position="293"/>
        <end position="312"/>
    </location>
</feature>
<keyword evidence="5 14" id="KW-0812">Transmembrane</keyword>
<dbReference type="EMBL" id="OC925118">
    <property type="protein sequence ID" value="CAD7655940.1"/>
    <property type="molecule type" value="Genomic_DNA"/>
</dbReference>
<keyword evidence="9 14" id="KW-1133">Transmembrane helix</keyword>
<dbReference type="Gene3D" id="1.20.120.350">
    <property type="entry name" value="Voltage-gated potassium channels. Chain C"/>
    <property type="match status" value="1"/>
</dbReference>
<keyword evidence="11 14" id="KW-0472">Membrane</keyword>
<dbReference type="SMART" id="SM00225">
    <property type="entry name" value="BTB"/>
    <property type="match status" value="1"/>
</dbReference>
<feature type="transmembrane region" description="Helical" evidence="14">
    <location>
        <begin position="424"/>
        <end position="449"/>
    </location>
</feature>
<feature type="domain" description="BTB" evidence="15">
    <location>
        <begin position="62"/>
        <end position="171"/>
    </location>
</feature>
<dbReference type="OrthoDB" id="296522at2759"/>
<dbReference type="FunFam" id="1.10.287.70:FF:000034">
    <property type="entry name" value="Potassium voltage-gated channel subfamily B member"/>
    <property type="match status" value="1"/>
</dbReference>
<dbReference type="SUPFAM" id="SSF54695">
    <property type="entry name" value="POZ domain"/>
    <property type="match status" value="1"/>
</dbReference>
<keyword evidence="8" id="KW-0630">Potassium</keyword>
<dbReference type="AlphaFoldDB" id="A0A7R9M9C0"/>
<dbReference type="PRINTS" id="PR00169">
    <property type="entry name" value="KCHANNEL"/>
</dbReference>
<feature type="compositionally biased region" description="Low complexity" evidence="13">
    <location>
        <begin position="20"/>
        <end position="31"/>
    </location>
</feature>
<dbReference type="Proteomes" id="UP000728032">
    <property type="component" value="Unassembled WGS sequence"/>
</dbReference>
<dbReference type="Pfam" id="PF00520">
    <property type="entry name" value="Ion_trans"/>
    <property type="match status" value="1"/>
</dbReference>
<evidence type="ECO:0000256" key="7">
    <source>
        <dbReference type="ARBA" id="ARBA00022882"/>
    </source>
</evidence>
<dbReference type="GO" id="GO:0051260">
    <property type="term" value="P:protein homooligomerization"/>
    <property type="evidence" value="ECO:0007669"/>
    <property type="project" value="InterPro"/>
</dbReference>
<evidence type="ECO:0000256" key="2">
    <source>
        <dbReference type="ARBA" id="ARBA00022448"/>
    </source>
</evidence>
<dbReference type="Gene3D" id="1.10.287.70">
    <property type="match status" value="1"/>
</dbReference>
<dbReference type="PANTHER" id="PTHR11537">
    <property type="entry name" value="VOLTAGE-GATED POTASSIUM CHANNEL"/>
    <property type="match status" value="1"/>
</dbReference>
<evidence type="ECO:0000256" key="4">
    <source>
        <dbReference type="ARBA" id="ARBA00022553"/>
    </source>
</evidence>
<dbReference type="EMBL" id="CAJPVJ010010293">
    <property type="protein sequence ID" value="CAG2173127.1"/>
    <property type="molecule type" value="Genomic_DNA"/>
</dbReference>
<dbReference type="PRINTS" id="PR01494">
    <property type="entry name" value="KV9CHANNEL"/>
</dbReference>
<dbReference type="InterPro" id="IPR027359">
    <property type="entry name" value="Volt_channel_dom_sf"/>
</dbReference>
<evidence type="ECO:0000256" key="11">
    <source>
        <dbReference type="ARBA" id="ARBA00023136"/>
    </source>
</evidence>
<evidence type="ECO:0000313" key="17">
    <source>
        <dbReference type="Proteomes" id="UP000728032"/>
    </source>
</evidence>